<dbReference type="InterPro" id="IPR035919">
    <property type="entry name" value="EAL_sf"/>
</dbReference>
<dbReference type="Proteomes" id="UP000288293">
    <property type="component" value="Unassembled WGS sequence"/>
</dbReference>
<dbReference type="AlphaFoldDB" id="A0A432W681"/>
<dbReference type="PANTHER" id="PTHR44757">
    <property type="entry name" value="DIGUANYLATE CYCLASE DGCP"/>
    <property type="match status" value="1"/>
</dbReference>
<dbReference type="InterPro" id="IPR043128">
    <property type="entry name" value="Rev_trsase/Diguanyl_cyclase"/>
</dbReference>
<feature type="transmembrane region" description="Helical" evidence="1">
    <location>
        <begin position="64"/>
        <end position="81"/>
    </location>
</feature>
<evidence type="ECO:0000313" key="4">
    <source>
        <dbReference type="EMBL" id="RUO25583.1"/>
    </source>
</evidence>
<dbReference type="Pfam" id="PF00990">
    <property type="entry name" value="GGDEF"/>
    <property type="match status" value="1"/>
</dbReference>
<feature type="transmembrane region" description="Helical" evidence="1">
    <location>
        <begin position="110"/>
        <end position="130"/>
    </location>
</feature>
<keyword evidence="1" id="KW-1133">Transmembrane helix</keyword>
<dbReference type="OrthoDB" id="9814202at2"/>
<dbReference type="InterPro" id="IPR001633">
    <property type="entry name" value="EAL_dom"/>
</dbReference>
<dbReference type="CDD" id="cd01948">
    <property type="entry name" value="EAL"/>
    <property type="match status" value="1"/>
</dbReference>
<comment type="caution">
    <text evidence="4">The sequence shown here is derived from an EMBL/GenBank/DDBJ whole genome shotgun (WGS) entry which is preliminary data.</text>
</comment>
<dbReference type="Pfam" id="PF00563">
    <property type="entry name" value="EAL"/>
    <property type="match status" value="1"/>
</dbReference>
<gene>
    <name evidence="4" type="ORF">CWE09_02295</name>
</gene>
<dbReference type="SMART" id="SM00052">
    <property type="entry name" value="EAL"/>
    <property type="match status" value="1"/>
</dbReference>
<dbReference type="RefSeq" id="WP_126802300.1">
    <property type="nucleotide sequence ID" value="NZ_PIPL01000001.1"/>
</dbReference>
<dbReference type="SUPFAM" id="SSF141868">
    <property type="entry name" value="EAL domain-like"/>
    <property type="match status" value="1"/>
</dbReference>
<evidence type="ECO:0000256" key="1">
    <source>
        <dbReference type="SAM" id="Phobius"/>
    </source>
</evidence>
<name>A0A432W681_9GAMM</name>
<dbReference type="Gene3D" id="3.20.20.450">
    <property type="entry name" value="EAL domain"/>
    <property type="match status" value="1"/>
</dbReference>
<dbReference type="InterPro" id="IPR052155">
    <property type="entry name" value="Biofilm_reg_signaling"/>
</dbReference>
<dbReference type="SMART" id="SM00267">
    <property type="entry name" value="GGDEF"/>
    <property type="match status" value="1"/>
</dbReference>
<organism evidence="4 5">
    <name type="scientific">Aliidiomarina minuta</name>
    <dbReference type="NCBI Taxonomy" id="880057"/>
    <lineage>
        <taxon>Bacteria</taxon>
        <taxon>Pseudomonadati</taxon>
        <taxon>Pseudomonadota</taxon>
        <taxon>Gammaproteobacteria</taxon>
        <taxon>Alteromonadales</taxon>
        <taxon>Idiomarinaceae</taxon>
        <taxon>Aliidiomarina</taxon>
    </lineage>
</organism>
<dbReference type="PANTHER" id="PTHR44757:SF2">
    <property type="entry name" value="BIOFILM ARCHITECTURE MAINTENANCE PROTEIN MBAA"/>
    <property type="match status" value="1"/>
</dbReference>
<dbReference type="SUPFAM" id="SSF55073">
    <property type="entry name" value="Nucleotide cyclase"/>
    <property type="match status" value="1"/>
</dbReference>
<evidence type="ECO:0000259" key="3">
    <source>
        <dbReference type="PROSITE" id="PS50887"/>
    </source>
</evidence>
<evidence type="ECO:0000313" key="5">
    <source>
        <dbReference type="Proteomes" id="UP000288293"/>
    </source>
</evidence>
<dbReference type="InterPro" id="IPR029787">
    <property type="entry name" value="Nucleotide_cyclase"/>
</dbReference>
<sequence>MISYLDTRQQFSRFRLLQIIGISLIGMLVAALVAEQAIVAFWISLPVFTSVIAFYLAYINKPTLAAGFFLWPLAIIMSILATRSTGIHDISILAYPGILVFAALYGNRTLLISLTIFIASYSLILVYLAIEGIIQTTSFDTTWNHAVHIVVIMVLTGLGIFLVTHDTQRMLKSLRKENKRVHDNQQALQRLAMEDSVTGLHNRIYSENAYPHLLDQCQAEKHQLAVVIINLDNFKTINDALGHQVGDILLHHVGQRLKTLTAEGTILSRFNADEFMLLMPVSDPYEEIEDWCQKALTEIKSPFSINQQRIDISASIGFSIAPEHGLELHQLVRQADTAMLLAKAAGRNAVRHYRSDLIKLQNTNFSLLQQLRDAIENQEFELYFQPKYQLKSGQIIGAEVLLRWPQADGSIIPPDQFIPLAERSGLIIELGNWVIERTFAQIAEWKQVIGQQIPVAINISAIQFRDDNLVSQLTEQAEKYHLDADKIELELTESLLLSDTFSVQKQLDTLNEKGFSFSIDDFGTGYSNLRHLQNFHASVLKIDRAFICNLSTSERDQSLVAAIVNMSRALGLETIAEGIEDEATRELLISLGCDQGQGYLWSPALPVHNFIQLYPA</sequence>
<dbReference type="NCBIfam" id="TIGR00254">
    <property type="entry name" value="GGDEF"/>
    <property type="match status" value="1"/>
</dbReference>
<feature type="transmembrane region" description="Helical" evidence="1">
    <location>
        <begin position="12"/>
        <end position="33"/>
    </location>
</feature>
<feature type="domain" description="GGDEF" evidence="3">
    <location>
        <begin position="222"/>
        <end position="355"/>
    </location>
</feature>
<feature type="transmembrane region" description="Helical" evidence="1">
    <location>
        <begin position="39"/>
        <end position="57"/>
    </location>
</feature>
<feature type="transmembrane region" description="Helical" evidence="1">
    <location>
        <begin position="142"/>
        <end position="163"/>
    </location>
</feature>
<dbReference type="InterPro" id="IPR000160">
    <property type="entry name" value="GGDEF_dom"/>
</dbReference>
<dbReference type="EMBL" id="PIPL01000001">
    <property type="protein sequence ID" value="RUO25583.1"/>
    <property type="molecule type" value="Genomic_DNA"/>
</dbReference>
<dbReference type="PROSITE" id="PS50883">
    <property type="entry name" value="EAL"/>
    <property type="match status" value="1"/>
</dbReference>
<protein>
    <submittedName>
        <fullName evidence="4">GGDEF-domain containing protein</fullName>
    </submittedName>
</protein>
<reference evidence="4 5" key="1">
    <citation type="journal article" date="2011" name="Front. Microbiol.">
        <title>Genomic signatures of strain selection and enhancement in Bacillus atrophaeus var. globigii, a historical biowarfare simulant.</title>
        <authorList>
            <person name="Gibbons H.S."/>
            <person name="Broomall S.M."/>
            <person name="McNew L.A."/>
            <person name="Daligault H."/>
            <person name="Chapman C."/>
            <person name="Bruce D."/>
            <person name="Karavis M."/>
            <person name="Krepps M."/>
            <person name="McGregor P.A."/>
            <person name="Hong C."/>
            <person name="Park K.H."/>
            <person name="Akmal A."/>
            <person name="Feldman A."/>
            <person name="Lin J.S."/>
            <person name="Chang W.E."/>
            <person name="Higgs B.W."/>
            <person name="Demirev P."/>
            <person name="Lindquist J."/>
            <person name="Liem A."/>
            <person name="Fochler E."/>
            <person name="Read T.D."/>
            <person name="Tapia R."/>
            <person name="Johnson S."/>
            <person name="Bishop-Lilly K.A."/>
            <person name="Detter C."/>
            <person name="Han C."/>
            <person name="Sozhamannan S."/>
            <person name="Rosenzweig C.N."/>
            <person name="Skowronski E.W."/>
        </authorList>
    </citation>
    <scope>NUCLEOTIDE SEQUENCE [LARGE SCALE GENOMIC DNA]</scope>
    <source>
        <strain evidence="4 5">MLST1</strain>
    </source>
</reference>
<keyword evidence="5" id="KW-1185">Reference proteome</keyword>
<keyword evidence="1" id="KW-0812">Transmembrane</keyword>
<dbReference type="PROSITE" id="PS50887">
    <property type="entry name" value="GGDEF"/>
    <property type="match status" value="1"/>
</dbReference>
<dbReference type="CDD" id="cd01949">
    <property type="entry name" value="GGDEF"/>
    <property type="match status" value="1"/>
</dbReference>
<evidence type="ECO:0000259" key="2">
    <source>
        <dbReference type="PROSITE" id="PS50883"/>
    </source>
</evidence>
<dbReference type="Gene3D" id="3.30.70.270">
    <property type="match status" value="1"/>
</dbReference>
<feature type="domain" description="EAL" evidence="2">
    <location>
        <begin position="364"/>
        <end position="616"/>
    </location>
</feature>
<keyword evidence="1" id="KW-0472">Membrane</keyword>
<accession>A0A432W681</accession>
<proteinExistence type="predicted"/>